<feature type="compositionally biased region" description="Acidic residues" evidence="3">
    <location>
        <begin position="1077"/>
        <end position="1106"/>
    </location>
</feature>
<feature type="compositionally biased region" description="Low complexity" evidence="3">
    <location>
        <begin position="132"/>
        <end position="151"/>
    </location>
</feature>
<feature type="region of interest" description="Disordered" evidence="3">
    <location>
        <begin position="1161"/>
        <end position="1247"/>
    </location>
</feature>
<feature type="region of interest" description="Disordered" evidence="3">
    <location>
        <begin position="1916"/>
        <end position="2006"/>
    </location>
</feature>
<evidence type="ECO:0000259" key="5">
    <source>
        <dbReference type="PROSITE" id="PS51294"/>
    </source>
</evidence>
<dbReference type="FunFam" id="1.10.10.60:FF:000010">
    <property type="entry name" value="Transcriptional activator Myb isoform A"/>
    <property type="match status" value="1"/>
</dbReference>
<feature type="compositionally biased region" description="Pro residues" evidence="3">
    <location>
        <begin position="542"/>
        <end position="552"/>
    </location>
</feature>
<dbReference type="PROSITE" id="PS50090">
    <property type="entry name" value="MYB_LIKE"/>
    <property type="match status" value="2"/>
</dbReference>
<feature type="domain" description="Myb-like" evidence="4">
    <location>
        <begin position="1815"/>
        <end position="1866"/>
    </location>
</feature>
<protein>
    <submittedName>
        <fullName evidence="6">Uncharacterized protein</fullName>
    </submittedName>
</protein>
<feature type="region of interest" description="Disordered" evidence="3">
    <location>
        <begin position="521"/>
        <end position="559"/>
    </location>
</feature>
<dbReference type="InterPro" id="IPR050560">
    <property type="entry name" value="MYB_TF"/>
</dbReference>
<evidence type="ECO:0000259" key="4">
    <source>
        <dbReference type="PROSITE" id="PS50090"/>
    </source>
</evidence>
<feature type="region of interest" description="Disordered" evidence="3">
    <location>
        <begin position="1462"/>
        <end position="1486"/>
    </location>
</feature>
<dbReference type="Pfam" id="PF00249">
    <property type="entry name" value="Myb_DNA-binding"/>
    <property type="match status" value="2"/>
</dbReference>
<evidence type="ECO:0000256" key="2">
    <source>
        <dbReference type="ARBA" id="ARBA00023125"/>
    </source>
</evidence>
<feature type="compositionally biased region" description="Gly residues" evidence="3">
    <location>
        <begin position="1957"/>
        <end position="1971"/>
    </location>
</feature>
<dbReference type="InterPro" id="IPR001005">
    <property type="entry name" value="SANT/Myb"/>
</dbReference>
<feature type="region of interest" description="Disordered" evidence="3">
    <location>
        <begin position="328"/>
        <end position="357"/>
    </location>
</feature>
<feature type="region of interest" description="Disordered" evidence="3">
    <location>
        <begin position="285"/>
        <end position="310"/>
    </location>
</feature>
<dbReference type="EMBL" id="JAGTXO010000012">
    <property type="protein sequence ID" value="KAG8464624.1"/>
    <property type="molecule type" value="Genomic_DNA"/>
</dbReference>
<feature type="compositionally biased region" description="Low complexity" evidence="3">
    <location>
        <begin position="69"/>
        <end position="79"/>
    </location>
</feature>
<dbReference type="PANTHER" id="PTHR45614">
    <property type="entry name" value="MYB PROTEIN-RELATED"/>
    <property type="match status" value="1"/>
</dbReference>
<feature type="compositionally biased region" description="Basic and acidic residues" evidence="3">
    <location>
        <begin position="745"/>
        <end position="758"/>
    </location>
</feature>
<feature type="domain" description="HTH myb-type" evidence="5">
    <location>
        <begin position="1871"/>
        <end position="1921"/>
    </location>
</feature>
<evidence type="ECO:0000256" key="1">
    <source>
        <dbReference type="ARBA" id="ARBA00022737"/>
    </source>
</evidence>
<evidence type="ECO:0000313" key="6">
    <source>
        <dbReference type="EMBL" id="KAG8464624.1"/>
    </source>
</evidence>
<dbReference type="OrthoDB" id="2143914at2759"/>
<keyword evidence="2" id="KW-0238">DNA-binding</keyword>
<dbReference type="Proteomes" id="UP000751190">
    <property type="component" value="Unassembled WGS sequence"/>
</dbReference>
<dbReference type="CDD" id="cd00167">
    <property type="entry name" value="SANT"/>
    <property type="match status" value="2"/>
</dbReference>
<dbReference type="PANTHER" id="PTHR45614:SF274">
    <property type="entry name" value="MYB-LIKE DNA-BINDING PROTEIN"/>
    <property type="match status" value="1"/>
</dbReference>
<accession>A0A8J5XJN5</accession>
<feature type="domain" description="HTH myb-type" evidence="5">
    <location>
        <begin position="1815"/>
        <end position="1870"/>
    </location>
</feature>
<feature type="region of interest" description="Disordered" evidence="3">
    <location>
        <begin position="735"/>
        <end position="758"/>
    </location>
</feature>
<feature type="compositionally biased region" description="Low complexity" evidence="3">
    <location>
        <begin position="301"/>
        <end position="310"/>
    </location>
</feature>
<dbReference type="SMART" id="SM00717">
    <property type="entry name" value="SANT"/>
    <property type="match status" value="2"/>
</dbReference>
<feature type="compositionally biased region" description="Low complexity" evidence="3">
    <location>
        <begin position="523"/>
        <end position="541"/>
    </location>
</feature>
<feature type="region of interest" description="Disordered" evidence="3">
    <location>
        <begin position="132"/>
        <end position="153"/>
    </location>
</feature>
<feature type="region of interest" description="Disordered" evidence="3">
    <location>
        <begin position="41"/>
        <end position="91"/>
    </location>
</feature>
<organism evidence="6 7">
    <name type="scientific">Diacronema lutheri</name>
    <name type="common">Unicellular marine alga</name>
    <name type="synonym">Monochrysis lutheri</name>
    <dbReference type="NCBI Taxonomy" id="2081491"/>
    <lineage>
        <taxon>Eukaryota</taxon>
        <taxon>Haptista</taxon>
        <taxon>Haptophyta</taxon>
        <taxon>Pavlovophyceae</taxon>
        <taxon>Pavlovales</taxon>
        <taxon>Pavlovaceae</taxon>
        <taxon>Diacronema</taxon>
    </lineage>
</organism>
<evidence type="ECO:0000256" key="3">
    <source>
        <dbReference type="SAM" id="MobiDB-lite"/>
    </source>
</evidence>
<dbReference type="Gene3D" id="1.10.10.60">
    <property type="entry name" value="Homeodomain-like"/>
    <property type="match status" value="2"/>
</dbReference>
<dbReference type="SUPFAM" id="SSF46689">
    <property type="entry name" value="Homeodomain-like"/>
    <property type="match status" value="1"/>
</dbReference>
<feature type="region of interest" description="Disordered" evidence="3">
    <location>
        <begin position="1060"/>
        <end position="1114"/>
    </location>
</feature>
<reference evidence="6" key="1">
    <citation type="submission" date="2021-05" db="EMBL/GenBank/DDBJ databases">
        <title>The genome of the haptophyte Pavlova lutheri (Diacronema luteri, Pavlovales) - a model for lipid biosynthesis in eukaryotic algae.</title>
        <authorList>
            <person name="Hulatt C.J."/>
            <person name="Posewitz M.C."/>
        </authorList>
    </citation>
    <scope>NUCLEOTIDE SEQUENCE</scope>
    <source>
        <strain evidence="6">NIVA-4/92</strain>
    </source>
</reference>
<dbReference type="GO" id="GO:0000978">
    <property type="term" value="F:RNA polymerase II cis-regulatory region sequence-specific DNA binding"/>
    <property type="evidence" value="ECO:0007669"/>
    <property type="project" value="TreeGrafter"/>
</dbReference>
<keyword evidence="7" id="KW-1185">Reference proteome</keyword>
<feature type="domain" description="Myb-like" evidence="4">
    <location>
        <begin position="1867"/>
        <end position="1917"/>
    </location>
</feature>
<comment type="caution">
    <text evidence="6">The sequence shown here is derived from an EMBL/GenBank/DDBJ whole genome shotgun (WGS) entry which is preliminary data.</text>
</comment>
<evidence type="ECO:0000313" key="7">
    <source>
        <dbReference type="Proteomes" id="UP000751190"/>
    </source>
</evidence>
<dbReference type="OMA" id="TPHIDAW"/>
<gene>
    <name evidence="6" type="ORF">KFE25_009992</name>
</gene>
<sequence length="2006" mass="202398">MRKTRGATKREPECALYAEGLLESEHVLKRRFLADGHCFDRATDDQAHGDESNDDAADGVPAAAQTVCASSAPADGPADANKRARPDEEDGLANRQLKIRIKAPAHSSTAQLALPIVPPMARAADGAHAADGAAEGAAAGQAPLGGAPGVAHDAAHRTALSPRAHGGHALARAPRAPTAAVPGASVFVVLSVPREPWAHAAPRDGNVAPLRAPRVHCSVHVASAPRRASSVTPARAANAAGCAEATCVSAAVSHGGLAQTRTSSFDEAGSADDLFGTVALPAMHAHATKRAPPTPPPPSAPAGTSANSPAEIARAPTQLCEPIDAALRRADGTPSSARATCGARASTEDASGRADVAPAPVGAAAPLVAETRADACMRALRDRFRARLMERGCSVKHAAVQMGLEMGSVRKWLSGLERPLVPPAVTRWLDQPLQQPQQPQHAVRAAPTAGAAAGAAAGMVADACASSGVAMRGAGGARPTRAAATDVPPRCVADGCGGDCGAVGGNGVSRAEMRPLAPPPLAAPQRAHGAACAQAAHADASAPPPPPPPPLPHGSCAPPRAPCARRLSEAVPAYRVTLDLSVRPASARVSTVARGVRVGARLAVMPYGARAHVERVRASCQRALCELSCPVSQAAREMGVEVTSVRRWMRGEDKGWVTPHIDAWLRATLRGAAGVACPSATGIAGLAPGAVSLAAPGAGGVPLSSCVFGVCSAAGGSALHGVDLFGAVGADGAHGSRKRAPSADGRSEFGSDADGSERRFGAKPRLALGANAGAGGAALLACRSTSPLGGLLGAAGGAAAGGGGCGGGGGADDGRHVSAAGVPLDDAAVARLRAACQRKLSELRCPVSQAAREMGVEVTSVRRWMRGEDKGWVTPHIDAWLLHAEEGLRAVGCASFAPLGAARARTPSPHLGAGGGMILSRSQPAAGGSRRPASAGPAYGHGCGYGPAYGHGCGYGLAADGALAHCVPRFGGAGAGVLGAGAHGAYVAHSDALAGYLCRRLWQLGLSDAQAAQQMGLIPDLLSRWLRAHTSARALGGDGLTELQTRNVIACVSHWLEEARRSPNADEDPPALHAGDGADDGVDDDDDDDGEERDDERQAEEEEALENEARARSIGADAEAVKEAALRLRLGLGAGHCSDRRWNNGVADGDELEMADAADARRTNGARGDGGGDDGDGDGDGDGDDETDADRNLGGARRESACGGWPGHAAPMAAGRVTPPTALLSSQNGLRHSHSHTPVLYDEQPSPRLVAPTPRARERWACAGADECARSAEEEEEVRAAARAVVLARPTPRWSVGASVAGAADGCSESAAARAGVDGSARVEDGAHSARVDEGAHSARAVAGQAADARVGSARGVACGGAPTDPKAEAEREQLIDTVSILHRLSNAPSPVTPQYKRFAAPASLRRPHALSHAWPSAAGQHGVEAALDGSAGLPALHARLQALAAEPARSAAAMLDSHTASLTPGGTHVANGGTERRAPPRAAELVPAGQPRAAPLVERLLSPSSAPLAAEAILSLSAAPSPRAQAPPSGRCEHPAECGRVRACSPLASALAPAGQRAGSRAAPTSGGCGGGGGGGGGGCGSAGCGGLAATLCASAEGLAMIAETAALRFSLDKGGTDEQRQAAFVDGVSVRAHIAGGHHGANGRYEVSHDGGHESGAFSGGREAGGAGAQYATHELRAAATDATASRGARALPARHQRLRVQTCADAGAHAQELGTMGNAACHGNYADAAFGGHEYAMPYVEGGAGAGMRAVSRDQLDGRRAVLLGLGDGDGDGACAMDDGYDGYAGLGGHALSMAVALCSPRGGASSSPPATPQRRGKPWSPDEDATLRAYVHEHGARKWSRVALQLPGRTGKQCRERWCNQLNTGINRGNWSASEDLAILHAHRQLGNCWARIARLLPGRTDNQVKNRWNSTLAKRSGGPHSASPAEGTSQLGSADVDGEGRRDDADSQSEGLAGGEPGGGGDGGRTAGQPQLCAARDGQWMTSATAHPLAQRAAGSSATDL</sequence>
<proteinExistence type="predicted"/>
<dbReference type="InterPro" id="IPR009057">
    <property type="entry name" value="Homeodomain-like_sf"/>
</dbReference>
<feature type="compositionally biased region" description="Basic and acidic residues" evidence="3">
    <location>
        <begin position="41"/>
        <end position="51"/>
    </location>
</feature>
<dbReference type="InterPro" id="IPR017930">
    <property type="entry name" value="Myb_dom"/>
</dbReference>
<feature type="compositionally biased region" description="Acidic residues" evidence="3">
    <location>
        <begin position="1171"/>
        <end position="1188"/>
    </location>
</feature>
<name>A0A8J5XJN5_DIALT</name>
<dbReference type="PROSITE" id="PS51294">
    <property type="entry name" value="HTH_MYB"/>
    <property type="match status" value="2"/>
</dbReference>
<feature type="region of interest" description="Disordered" evidence="3">
    <location>
        <begin position="1805"/>
        <end position="1826"/>
    </location>
</feature>
<dbReference type="GO" id="GO:0005634">
    <property type="term" value="C:nucleus"/>
    <property type="evidence" value="ECO:0007669"/>
    <property type="project" value="TreeGrafter"/>
</dbReference>
<dbReference type="GO" id="GO:0000981">
    <property type="term" value="F:DNA-binding transcription factor activity, RNA polymerase II-specific"/>
    <property type="evidence" value="ECO:0007669"/>
    <property type="project" value="TreeGrafter"/>
</dbReference>
<keyword evidence="1" id="KW-0677">Repeat</keyword>